<dbReference type="PANTHER" id="PTHR44858">
    <property type="entry name" value="TETRATRICOPEPTIDE REPEAT PROTEIN 6"/>
    <property type="match status" value="1"/>
</dbReference>
<comment type="caution">
    <text evidence="4">The sequence shown here is derived from an EMBL/GenBank/DDBJ whole genome shotgun (WGS) entry which is preliminary data.</text>
</comment>
<evidence type="ECO:0000313" key="4">
    <source>
        <dbReference type="EMBL" id="GAA4836642.1"/>
    </source>
</evidence>
<dbReference type="InterPro" id="IPR011990">
    <property type="entry name" value="TPR-like_helical_dom_sf"/>
</dbReference>
<evidence type="ECO:0000313" key="5">
    <source>
        <dbReference type="Proteomes" id="UP001500298"/>
    </source>
</evidence>
<dbReference type="EMBL" id="BAABJX010000033">
    <property type="protein sequence ID" value="GAA4836642.1"/>
    <property type="molecule type" value="Genomic_DNA"/>
</dbReference>
<dbReference type="PROSITE" id="PS50005">
    <property type="entry name" value="TPR"/>
    <property type="match status" value="2"/>
</dbReference>
<dbReference type="RefSeq" id="WP_345371793.1">
    <property type="nucleotide sequence ID" value="NZ_BAABJX010000033.1"/>
</dbReference>
<organism evidence="4 5">
    <name type="scientific">Algivirga pacifica</name>
    <dbReference type="NCBI Taxonomy" id="1162670"/>
    <lineage>
        <taxon>Bacteria</taxon>
        <taxon>Pseudomonadati</taxon>
        <taxon>Bacteroidota</taxon>
        <taxon>Cytophagia</taxon>
        <taxon>Cytophagales</taxon>
        <taxon>Flammeovirgaceae</taxon>
        <taxon>Algivirga</taxon>
    </lineage>
</organism>
<dbReference type="SMART" id="SM00028">
    <property type="entry name" value="TPR"/>
    <property type="match status" value="5"/>
</dbReference>
<dbReference type="InterPro" id="IPR019734">
    <property type="entry name" value="TPR_rpt"/>
</dbReference>
<dbReference type="SUPFAM" id="SSF48452">
    <property type="entry name" value="TPR-like"/>
    <property type="match status" value="1"/>
</dbReference>
<evidence type="ECO:0000256" key="1">
    <source>
        <dbReference type="ARBA" id="ARBA00022737"/>
    </source>
</evidence>
<evidence type="ECO:0000256" key="2">
    <source>
        <dbReference type="ARBA" id="ARBA00022803"/>
    </source>
</evidence>
<dbReference type="PANTHER" id="PTHR44858:SF1">
    <property type="entry name" value="UDP-N-ACETYLGLUCOSAMINE--PEPTIDE N-ACETYLGLUCOSAMINYLTRANSFERASE SPINDLY-RELATED"/>
    <property type="match status" value="1"/>
</dbReference>
<dbReference type="Pfam" id="PF00515">
    <property type="entry name" value="TPR_1"/>
    <property type="match status" value="1"/>
</dbReference>
<evidence type="ECO:0008006" key="6">
    <source>
        <dbReference type="Google" id="ProtNLM"/>
    </source>
</evidence>
<accession>A0ABP9D9Y2</accession>
<dbReference type="Gene3D" id="1.25.40.10">
    <property type="entry name" value="Tetratricopeptide repeat domain"/>
    <property type="match status" value="2"/>
</dbReference>
<keyword evidence="2 3" id="KW-0802">TPR repeat</keyword>
<proteinExistence type="predicted"/>
<keyword evidence="1" id="KW-0677">Repeat</keyword>
<feature type="repeat" description="TPR" evidence="3">
    <location>
        <begin position="104"/>
        <end position="137"/>
    </location>
</feature>
<keyword evidence="5" id="KW-1185">Reference proteome</keyword>
<dbReference type="Proteomes" id="UP001500298">
    <property type="component" value="Unassembled WGS sequence"/>
</dbReference>
<dbReference type="InterPro" id="IPR050498">
    <property type="entry name" value="Ycf3"/>
</dbReference>
<feature type="repeat" description="TPR" evidence="3">
    <location>
        <begin position="144"/>
        <end position="177"/>
    </location>
</feature>
<gene>
    <name evidence="4" type="ORF">GCM10023331_22320</name>
</gene>
<protein>
    <recommendedName>
        <fullName evidence="6">Tetratricopeptide repeat-containing protein</fullName>
    </recommendedName>
</protein>
<sequence length="223" mass="26079">MKNKLLFFILSFYLITPTKGQEILQIPLYSSLDPVAEALNYQGFQLLEDGRYPLAKAYFWEAIQIDSTNIDYFYNLGMACLQDKDYAFALKAYRIAKNSFPDFPDLYFYSGDLLQKMERYEEAILEYNKAIALAADEPNPQLHYLFFFNRGNAYFKSKNFKAAIQDYNQTISISPEYYGAYANRGYANYHIKNYKSACNDWEIAASLGYPKAIYYLQKYCNKQ</sequence>
<dbReference type="Pfam" id="PF13181">
    <property type="entry name" value="TPR_8"/>
    <property type="match status" value="1"/>
</dbReference>
<evidence type="ECO:0000256" key="3">
    <source>
        <dbReference type="PROSITE-ProRule" id="PRU00339"/>
    </source>
</evidence>
<reference evidence="5" key="1">
    <citation type="journal article" date="2019" name="Int. J. Syst. Evol. Microbiol.">
        <title>The Global Catalogue of Microorganisms (GCM) 10K type strain sequencing project: providing services to taxonomists for standard genome sequencing and annotation.</title>
        <authorList>
            <consortium name="The Broad Institute Genomics Platform"/>
            <consortium name="The Broad Institute Genome Sequencing Center for Infectious Disease"/>
            <person name="Wu L."/>
            <person name="Ma J."/>
        </authorList>
    </citation>
    <scope>NUCLEOTIDE SEQUENCE [LARGE SCALE GENOMIC DNA]</scope>
    <source>
        <strain evidence="5">JCM 18326</strain>
    </source>
</reference>
<name>A0ABP9D9Y2_9BACT</name>